<feature type="non-terminal residue" evidence="1">
    <location>
        <position position="1"/>
    </location>
</feature>
<proteinExistence type="predicted"/>
<comment type="caution">
    <text evidence="1">The sequence shown here is derived from an EMBL/GenBank/DDBJ whole genome shotgun (WGS) entry which is preliminary data.</text>
</comment>
<gene>
    <name evidence="1" type="ORF">LCGC14_1758050</name>
</gene>
<organism evidence="1">
    <name type="scientific">marine sediment metagenome</name>
    <dbReference type="NCBI Taxonomy" id="412755"/>
    <lineage>
        <taxon>unclassified sequences</taxon>
        <taxon>metagenomes</taxon>
        <taxon>ecological metagenomes</taxon>
    </lineage>
</organism>
<sequence>TGLTSPTYTYLEADQITDFGSGPPEYPADIVKVTFYQISAAVGRGFPRTVTFDLRTVLGSDPDFSSVVLLTHIDAEPAIDVSNTPHTLTTDAGTIQAPVKKFGPMSYDSAEASNGHISAPDSADWHFAAGEFTVELWARWTSNPAGTVDALIGQRSGTQASWNLVYNVAAGVLHFQYSVNGVSVTTIATDAFSPVLDQWYHLAVDRDASDDIRIYIGGAVRGGPTNVTASFHNSTTVFTIGNTKDDLSAWAFDGFIDEVRITKGVGRYGGAFPVPNFPHPDS</sequence>
<accession>A0A0F9H1Y6</accession>
<dbReference type="Gene3D" id="2.60.120.200">
    <property type="match status" value="1"/>
</dbReference>
<dbReference type="Pfam" id="PF13385">
    <property type="entry name" value="Laminin_G_3"/>
    <property type="match status" value="1"/>
</dbReference>
<reference evidence="1" key="1">
    <citation type="journal article" date="2015" name="Nature">
        <title>Complex archaea that bridge the gap between prokaryotes and eukaryotes.</title>
        <authorList>
            <person name="Spang A."/>
            <person name="Saw J.H."/>
            <person name="Jorgensen S.L."/>
            <person name="Zaremba-Niedzwiedzka K."/>
            <person name="Martijn J."/>
            <person name="Lind A.E."/>
            <person name="van Eijk R."/>
            <person name="Schleper C."/>
            <person name="Guy L."/>
            <person name="Ettema T.J."/>
        </authorList>
    </citation>
    <scope>NUCLEOTIDE SEQUENCE</scope>
</reference>
<dbReference type="SUPFAM" id="SSF49899">
    <property type="entry name" value="Concanavalin A-like lectins/glucanases"/>
    <property type="match status" value="1"/>
</dbReference>
<dbReference type="EMBL" id="LAZR01016313">
    <property type="protein sequence ID" value="KKM05049.1"/>
    <property type="molecule type" value="Genomic_DNA"/>
</dbReference>
<evidence type="ECO:0000313" key="1">
    <source>
        <dbReference type="EMBL" id="KKM05049.1"/>
    </source>
</evidence>
<dbReference type="InterPro" id="IPR013320">
    <property type="entry name" value="ConA-like_dom_sf"/>
</dbReference>
<protein>
    <recommendedName>
        <fullName evidence="2">LamG-like jellyroll fold domain-containing protein</fullName>
    </recommendedName>
</protein>
<name>A0A0F9H1Y6_9ZZZZ</name>
<dbReference type="AlphaFoldDB" id="A0A0F9H1Y6"/>
<evidence type="ECO:0008006" key="2">
    <source>
        <dbReference type="Google" id="ProtNLM"/>
    </source>
</evidence>